<reference evidence="3" key="1">
    <citation type="submission" date="2025-08" db="UniProtKB">
        <authorList>
            <consortium name="RefSeq"/>
        </authorList>
    </citation>
    <scope>IDENTIFICATION</scope>
</reference>
<gene>
    <name evidence="3" type="primary">LOC103509660</name>
</gene>
<name>A0A3Q0IU12_DIACI</name>
<dbReference type="KEGG" id="dci:103509660"/>
<dbReference type="PANTHER" id="PTHR11142:SF0">
    <property type="entry name" value="TRNA PSEUDOURIDINE SYNTHASE-LIKE 1"/>
    <property type="match status" value="1"/>
</dbReference>
<dbReference type="PANTHER" id="PTHR11142">
    <property type="entry name" value="PSEUDOURIDYLATE SYNTHASE"/>
    <property type="match status" value="1"/>
</dbReference>
<dbReference type="SUPFAM" id="SSF55120">
    <property type="entry name" value="Pseudouridine synthase"/>
    <property type="match status" value="1"/>
</dbReference>
<accession>A0A3Q0IU12</accession>
<dbReference type="Proteomes" id="UP000079169">
    <property type="component" value="Unplaced"/>
</dbReference>
<dbReference type="PaxDb" id="121845-A0A3Q0IU12"/>
<dbReference type="Gene3D" id="3.30.70.580">
    <property type="entry name" value="Pseudouridine synthase I, catalytic domain, N-terminal subdomain"/>
    <property type="match status" value="1"/>
</dbReference>
<evidence type="ECO:0000313" key="2">
    <source>
        <dbReference type="Proteomes" id="UP000079169"/>
    </source>
</evidence>
<evidence type="ECO:0000313" key="3">
    <source>
        <dbReference type="RefSeq" id="XP_026679752.1"/>
    </source>
</evidence>
<keyword evidence="1" id="KW-0413">Isomerase</keyword>
<dbReference type="InterPro" id="IPR001406">
    <property type="entry name" value="PsdUridine_synth_TruA"/>
</dbReference>
<dbReference type="GO" id="GO:0031119">
    <property type="term" value="P:tRNA pseudouridine synthesis"/>
    <property type="evidence" value="ECO:0007669"/>
    <property type="project" value="TreeGrafter"/>
</dbReference>
<dbReference type="GO" id="GO:0009982">
    <property type="term" value="F:pseudouridine synthase activity"/>
    <property type="evidence" value="ECO:0007669"/>
    <property type="project" value="InterPro"/>
</dbReference>
<organism evidence="2 3">
    <name type="scientific">Diaphorina citri</name>
    <name type="common">Asian citrus psyllid</name>
    <dbReference type="NCBI Taxonomy" id="121845"/>
    <lineage>
        <taxon>Eukaryota</taxon>
        <taxon>Metazoa</taxon>
        <taxon>Ecdysozoa</taxon>
        <taxon>Arthropoda</taxon>
        <taxon>Hexapoda</taxon>
        <taxon>Insecta</taxon>
        <taxon>Pterygota</taxon>
        <taxon>Neoptera</taxon>
        <taxon>Paraneoptera</taxon>
        <taxon>Hemiptera</taxon>
        <taxon>Sternorrhyncha</taxon>
        <taxon>Psylloidea</taxon>
        <taxon>Psyllidae</taxon>
        <taxon>Diaphorininae</taxon>
        <taxon>Diaphorina</taxon>
    </lineage>
</organism>
<sequence length="176" mass="20739">MFYKTLIKTFPVKKRYMLQFGYIGTQFSGVQRQIPNDFPNSSDVMTVQGLLEHALSFTRPLNEVNLRISSRTDAGVHAFKSTADVDLEYRYEHQHNPYSICKVVNNFFKQSDLDIRLHNLIHVPNNFSARFQAQWRKYIYRVAVIREPKYQGSSHNFFIPMTEHNRCNVLLKTTMQ</sequence>
<dbReference type="GeneID" id="103509660"/>
<dbReference type="InterPro" id="IPR020103">
    <property type="entry name" value="PsdUridine_synth_cat_dom_sf"/>
</dbReference>
<evidence type="ECO:0000256" key="1">
    <source>
        <dbReference type="ARBA" id="ARBA00023235"/>
    </source>
</evidence>
<proteinExistence type="predicted"/>
<dbReference type="InterPro" id="IPR020094">
    <property type="entry name" value="TruA/RsuA/RluB/E/F_N"/>
</dbReference>
<dbReference type="STRING" id="121845.A0A3Q0IU12"/>
<dbReference type="RefSeq" id="XP_026679752.1">
    <property type="nucleotide sequence ID" value="XM_026823951.1"/>
</dbReference>
<keyword evidence="2" id="KW-1185">Reference proteome</keyword>
<protein>
    <submittedName>
        <fullName evidence="3">Uncharacterized protein LOC103509660</fullName>
    </submittedName>
</protein>
<dbReference type="GO" id="GO:0003723">
    <property type="term" value="F:RNA binding"/>
    <property type="evidence" value="ECO:0007669"/>
    <property type="project" value="InterPro"/>
</dbReference>
<dbReference type="AlphaFoldDB" id="A0A3Q0IU12"/>